<evidence type="ECO:0000313" key="3">
    <source>
        <dbReference type="EMBL" id="KAJ4848889.1"/>
    </source>
</evidence>
<name>A0A9Q0GHW9_9ROSI</name>
<organism evidence="3 4">
    <name type="scientific">Turnera subulata</name>
    <dbReference type="NCBI Taxonomy" id="218843"/>
    <lineage>
        <taxon>Eukaryota</taxon>
        <taxon>Viridiplantae</taxon>
        <taxon>Streptophyta</taxon>
        <taxon>Embryophyta</taxon>
        <taxon>Tracheophyta</taxon>
        <taxon>Spermatophyta</taxon>
        <taxon>Magnoliopsida</taxon>
        <taxon>eudicotyledons</taxon>
        <taxon>Gunneridae</taxon>
        <taxon>Pentapetalae</taxon>
        <taxon>rosids</taxon>
        <taxon>fabids</taxon>
        <taxon>Malpighiales</taxon>
        <taxon>Passifloraceae</taxon>
        <taxon>Turnera</taxon>
    </lineage>
</organism>
<dbReference type="Proteomes" id="UP001141552">
    <property type="component" value="Unassembled WGS sequence"/>
</dbReference>
<proteinExistence type="inferred from homology"/>
<dbReference type="Pfam" id="PF00407">
    <property type="entry name" value="Bet_v_1"/>
    <property type="match status" value="2"/>
</dbReference>
<dbReference type="SMART" id="SM01037">
    <property type="entry name" value="Bet_v_1"/>
    <property type="match status" value="1"/>
</dbReference>
<protein>
    <recommendedName>
        <fullName evidence="2">Bet v I/Major latex protein domain-containing protein</fullName>
    </recommendedName>
</protein>
<comment type="similarity">
    <text evidence="1">Belongs to the MLP family.</text>
</comment>
<keyword evidence="4" id="KW-1185">Reference proteome</keyword>
<dbReference type="AlphaFoldDB" id="A0A9Q0GHW9"/>
<gene>
    <name evidence="3" type="ORF">Tsubulata_042588</name>
</gene>
<dbReference type="PANTHER" id="PTHR31338:SF21">
    <property type="entry name" value="BET V I_MAJOR LATEX PROTEIN DOMAIN-CONTAINING PROTEIN"/>
    <property type="match status" value="1"/>
</dbReference>
<reference evidence="3" key="1">
    <citation type="submission" date="2022-02" db="EMBL/GenBank/DDBJ databases">
        <authorList>
            <person name="Henning P.M."/>
            <person name="McCubbin A.G."/>
            <person name="Shore J.S."/>
        </authorList>
    </citation>
    <scope>NUCLEOTIDE SEQUENCE</scope>
    <source>
        <strain evidence="3">F60SS</strain>
        <tissue evidence="3">Leaves</tissue>
    </source>
</reference>
<evidence type="ECO:0000259" key="2">
    <source>
        <dbReference type="SMART" id="SM01037"/>
    </source>
</evidence>
<comment type="caution">
    <text evidence="3">The sequence shown here is derived from an EMBL/GenBank/DDBJ whole genome shotgun (WGS) entry which is preliminary data.</text>
</comment>
<dbReference type="OrthoDB" id="1501595at2759"/>
<dbReference type="InterPro" id="IPR000916">
    <property type="entry name" value="Bet_v_I/MLP"/>
</dbReference>
<sequence>MDFGDLHEVEAVLELDCPPEKFLKAWKSEAHQIPKHSPNDIHAVELHEGDWESAHGSIKKWDYSVGGKRESLKERVELDEANKIIKFTVLEGDVMKMYKVEAILELDCPPGKFLKAFKSEAHQIPKLTPNNIHSVELREGDWGSDKGSSIKFWEYSVGGKRETFKERVEVDEANKIIKFTCLEGDVLQEYKVFNPI</sequence>
<evidence type="ECO:0000256" key="1">
    <source>
        <dbReference type="ARBA" id="ARBA00038242"/>
    </source>
</evidence>
<dbReference type="Gene3D" id="3.30.530.20">
    <property type="match status" value="2"/>
</dbReference>
<evidence type="ECO:0000313" key="4">
    <source>
        <dbReference type="Proteomes" id="UP001141552"/>
    </source>
</evidence>
<dbReference type="GO" id="GO:0006952">
    <property type="term" value="P:defense response"/>
    <property type="evidence" value="ECO:0007669"/>
    <property type="project" value="InterPro"/>
</dbReference>
<accession>A0A9Q0GHW9</accession>
<dbReference type="PANTHER" id="PTHR31338">
    <property type="entry name" value="POLYKETIDE CYCLASE/DEHYDRASE AND LIPID TRANSPORT SUPERFAMILY PROTEIN"/>
    <property type="match status" value="1"/>
</dbReference>
<reference evidence="3" key="2">
    <citation type="journal article" date="2023" name="Plants (Basel)">
        <title>Annotation of the Turnera subulata (Passifloraceae) Draft Genome Reveals the S-Locus Evolved after the Divergence of Turneroideae from Passifloroideae in a Stepwise Manner.</title>
        <authorList>
            <person name="Henning P.M."/>
            <person name="Roalson E.H."/>
            <person name="Mir W."/>
            <person name="McCubbin A.G."/>
            <person name="Shore J.S."/>
        </authorList>
    </citation>
    <scope>NUCLEOTIDE SEQUENCE</scope>
    <source>
        <tissue evidence="3">Leaves</tissue>
    </source>
</reference>
<dbReference type="InterPro" id="IPR052006">
    <property type="entry name" value="MLP-like"/>
</dbReference>
<dbReference type="InterPro" id="IPR023393">
    <property type="entry name" value="START-like_dom_sf"/>
</dbReference>
<feature type="domain" description="Bet v I/Major latex protein" evidence="2">
    <location>
        <begin position="4"/>
        <end position="189"/>
    </location>
</feature>
<dbReference type="SUPFAM" id="SSF55961">
    <property type="entry name" value="Bet v1-like"/>
    <property type="match status" value="2"/>
</dbReference>
<dbReference type="EMBL" id="JAKUCV010000763">
    <property type="protein sequence ID" value="KAJ4848889.1"/>
    <property type="molecule type" value="Genomic_DNA"/>
</dbReference>